<keyword evidence="3" id="KW-1185">Reference proteome</keyword>
<protein>
    <submittedName>
        <fullName evidence="1">Uncharacterized protein</fullName>
    </submittedName>
</protein>
<evidence type="ECO:0000313" key="2">
    <source>
        <dbReference type="EMBL" id="CAF4254881.1"/>
    </source>
</evidence>
<name>A0A815IL71_9BILA</name>
<dbReference type="AlphaFoldDB" id="A0A815IL71"/>
<dbReference type="Proteomes" id="UP000681722">
    <property type="component" value="Unassembled WGS sequence"/>
</dbReference>
<reference evidence="1" key="1">
    <citation type="submission" date="2021-02" db="EMBL/GenBank/DDBJ databases">
        <authorList>
            <person name="Nowell W R."/>
        </authorList>
    </citation>
    <scope>NUCLEOTIDE SEQUENCE</scope>
</reference>
<dbReference type="Proteomes" id="UP000663829">
    <property type="component" value="Unassembled WGS sequence"/>
</dbReference>
<dbReference type="EMBL" id="CAJOBC010074757">
    <property type="protein sequence ID" value="CAF4254881.1"/>
    <property type="molecule type" value="Genomic_DNA"/>
</dbReference>
<evidence type="ECO:0000313" key="3">
    <source>
        <dbReference type="Proteomes" id="UP000663829"/>
    </source>
</evidence>
<sequence length="205" mass="23819">MVGIRCLPVISDVRIRLNPSKLASSKLIGSEHWNRPDSLLFRDRKHPDLCNASCVNYNMKGYKLQENIFRSQNEKCRKIQFFVIDIELQEALAIAVGKQRRKTEKENERQKRQRRFIYKLSPGVRSPSAAPKPTTQKERAQSLTTFSFETTTTMTRTRIINSLSAKSFDRNHPEDNTVIYWDEIEDHTLLNSENSVGMNPDDFEL</sequence>
<comment type="caution">
    <text evidence="1">The sequence shown here is derived from an EMBL/GenBank/DDBJ whole genome shotgun (WGS) entry which is preliminary data.</text>
</comment>
<gene>
    <name evidence="1" type="ORF">GPM918_LOCUS31798</name>
    <name evidence="2" type="ORF">SRO942_LOCUS32446</name>
</gene>
<accession>A0A815IL71</accession>
<evidence type="ECO:0000313" key="1">
    <source>
        <dbReference type="EMBL" id="CAF1369824.1"/>
    </source>
</evidence>
<organism evidence="1 3">
    <name type="scientific">Didymodactylos carnosus</name>
    <dbReference type="NCBI Taxonomy" id="1234261"/>
    <lineage>
        <taxon>Eukaryota</taxon>
        <taxon>Metazoa</taxon>
        <taxon>Spiralia</taxon>
        <taxon>Gnathifera</taxon>
        <taxon>Rotifera</taxon>
        <taxon>Eurotatoria</taxon>
        <taxon>Bdelloidea</taxon>
        <taxon>Philodinida</taxon>
        <taxon>Philodinidae</taxon>
        <taxon>Didymodactylos</taxon>
    </lineage>
</organism>
<dbReference type="EMBL" id="CAJNOQ010015842">
    <property type="protein sequence ID" value="CAF1369824.1"/>
    <property type="molecule type" value="Genomic_DNA"/>
</dbReference>
<proteinExistence type="predicted"/>